<dbReference type="InterPro" id="IPR043502">
    <property type="entry name" value="DNA/RNA_pol_sf"/>
</dbReference>
<feature type="region of interest" description="Disordered" evidence="3">
    <location>
        <begin position="210"/>
        <end position="252"/>
    </location>
</feature>
<gene>
    <name evidence="5" type="ORF">FSB_LOCUS21672</name>
</gene>
<dbReference type="PANTHER" id="PTHR47481:SF36">
    <property type="entry name" value="CCHC-TYPE DOMAIN-CONTAINING PROTEIN"/>
    <property type="match status" value="1"/>
</dbReference>
<dbReference type="InterPro" id="IPR036875">
    <property type="entry name" value="Znf_CCHC_sf"/>
</dbReference>
<organism evidence="5">
    <name type="scientific">Fagus sylvatica</name>
    <name type="common">Beechnut</name>
    <dbReference type="NCBI Taxonomy" id="28930"/>
    <lineage>
        <taxon>Eukaryota</taxon>
        <taxon>Viridiplantae</taxon>
        <taxon>Streptophyta</taxon>
        <taxon>Embryophyta</taxon>
        <taxon>Tracheophyta</taxon>
        <taxon>Spermatophyta</taxon>
        <taxon>Magnoliopsida</taxon>
        <taxon>eudicotyledons</taxon>
        <taxon>Gunneridae</taxon>
        <taxon>Pentapetalae</taxon>
        <taxon>rosids</taxon>
        <taxon>fabids</taxon>
        <taxon>Fagales</taxon>
        <taxon>Fagaceae</taxon>
        <taxon>Fagus</taxon>
    </lineage>
</organism>
<name>A0A2N9G383_FAGSY</name>
<dbReference type="Gene3D" id="4.10.60.10">
    <property type="entry name" value="Zinc finger, CCHC-type"/>
    <property type="match status" value="1"/>
</dbReference>
<keyword evidence="2" id="KW-0479">Metal-binding</keyword>
<dbReference type="InterPro" id="IPR025724">
    <property type="entry name" value="GAG-pre-integrase_dom"/>
</dbReference>
<dbReference type="PANTHER" id="PTHR47481">
    <property type="match status" value="1"/>
</dbReference>
<protein>
    <recommendedName>
        <fullName evidence="4">CCHC-type domain-containing protein</fullName>
    </recommendedName>
</protein>
<dbReference type="SUPFAM" id="SSF57756">
    <property type="entry name" value="Retrovirus zinc finger-like domains"/>
    <property type="match status" value="1"/>
</dbReference>
<dbReference type="SMART" id="SM00343">
    <property type="entry name" value="ZnF_C2HC"/>
    <property type="match status" value="1"/>
</dbReference>
<evidence type="ECO:0000256" key="1">
    <source>
        <dbReference type="ARBA" id="ARBA00022750"/>
    </source>
</evidence>
<dbReference type="Pfam" id="PF14223">
    <property type="entry name" value="Retrotran_gag_2"/>
    <property type="match status" value="1"/>
</dbReference>
<keyword evidence="2" id="KW-0862">Zinc</keyword>
<dbReference type="GO" id="GO:0004190">
    <property type="term" value="F:aspartic-type endopeptidase activity"/>
    <property type="evidence" value="ECO:0007669"/>
    <property type="project" value="UniProtKB-KW"/>
</dbReference>
<dbReference type="GO" id="GO:0003676">
    <property type="term" value="F:nucleic acid binding"/>
    <property type="evidence" value="ECO:0007669"/>
    <property type="project" value="InterPro"/>
</dbReference>
<keyword evidence="1" id="KW-0064">Aspartyl protease</keyword>
<sequence length="745" mass="84488">MGDLQVVGGIKKLNNKNYNTWATCIESYLQGQDLWEVVGGSEVTQPAVEDASGTLRKWKIKAGKAMFALKTTIEEEMLEHIRDAKTPKEAWDTFVTLFSKKNDTRLQLLENELLSMAQRDMTIAQYFHKVKAICREISQLDPTAPIGESRIKRIIIHGLRPEYRGFVTAIQGWPTQPSLVEFENLLADQEAMAKQMGGVSLKGEEEALYTSKTRGTFKRNTGSESKKDGDKVKSHQGKGGSHPGGVSKNRGNSRKFDGKCYNCGKMGHMAKDCWTKKKPVERKELALTVTTPEQIDYKNDWIVDSGCSNHMTGDKHKLQNLSEYKGGRVVVTADNSRLPIAHIGKTIVTPRYNSNQVPLQDVYHVPGMKKNLLSVAQLTLSGATIGSVYVMSAESAYVDRTRKNETTDLWHMRLGHVSYSKLSVMVKKSMLKGLPQLDVRTDTVCAGCQYGKAHQLPYEESKFKAKEPLELVHSDVFGPVKRRPDGSIERYKAQLVARANKDWNLWQMDVKNAFLHGELDREIYMIQPMGFQNQDHPKHVYTSLFVKANEGKLAIVLVYVDDLVITGDDEEEILRTKENLSVLSVMSRYMQNPKKPHLEAVRRILRYVKSTIDYGLLYKKGEDCKLVGYCDANYAGDHDTRRSTTGYVFKLGSGTISWCMSLHCDNQSAIRLAENPEFHARTKHVEVHYHFVREKVLEGKIKMYQTKTENQVADIFTKGLNTAKFRDFRKQLGMVSKEEFRESQC</sequence>
<dbReference type="InterPro" id="IPR054722">
    <property type="entry name" value="PolX-like_BBD"/>
</dbReference>
<dbReference type="Pfam" id="PF22936">
    <property type="entry name" value="Pol_BBD"/>
    <property type="match status" value="1"/>
</dbReference>
<feature type="compositionally biased region" description="Polar residues" evidence="3">
    <location>
        <begin position="210"/>
        <end position="223"/>
    </location>
</feature>
<keyword evidence="1" id="KW-0378">Hydrolase</keyword>
<dbReference type="GO" id="GO:0008270">
    <property type="term" value="F:zinc ion binding"/>
    <property type="evidence" value="ECO:0007669"/>
    <property type="project" value="UniProtKB-KW"/>
</dbReference>
<evidence type="ECO:0000259" key="4">
    <source>
        <dbReference type="PROSITE" id="PS50158"/>
    </source>
</evidence>
<dbReference type="PROSITE" id="PS50158">
    <property type="entry name" value="ZF_CCHC"/>
    <property type="match status" value="1"/>
</dbReference>
<dbReference type="CDD" id="cd09272">
    <property type="entry name" value="RNase_HI_RT_Ty1"/>
    <property type="match status" value="1"/>
</dbReference>
<accession>A0A2N9G383</accession>
<dbReference type="SUPFAM" id="SSF56672">
    <property type="entry name" value="DNA/RNA polymerases"/>
    <property type="match status" value="1"/>
</dbReference>
<evidence type="ECO:0000256" key="3">
    <source>
        <dbReference type="SAM" id="MobiDB-lite"/>
    </source>
</evidence>
<keyword evidence="1" id="KW-0645">Protease</keyword>
<reference evidence="5" key="1">
    <citation type="submission" date="2018-02" db="EMBL/GenBank/DDBJ databases">
        <authorList>
            <person name="Cohen D.B."/>
            <person name="Kent A.D."/>
        </authorList>
    </citation>
    <scope>NUCLEOTIDE SEQUENCE</scope>
</reference>
<proteinExistence type="predicted"/>
<feature type="domain" description="CCHC-type" evidence="4">
    <location>
        <begin position="259"/>
        <end position="273"/>
    </location>
</feature>
<dbReference type="AlphaFoldDB" id="A0A2N9G383"/>
<dbReference type="InterPro" id="IPR001878">
    <property type="entry name" value="Znf_CCHC"/>
</dbReference>
<dbReference type="EMBL" id="OIVN01001424">
    <property type="protein sequence ID" value="SPC93790.1"/>
    <property type="molecule type" value="Genomic_DNA"/>
</dbReference>
<keyword evidence="2" id="KW-0863">Zinc-finger</keyword>
<feature type="compositionally biased region" description="Basic and acidic residues" evidence="3">
    <location>
        <begin position="224"/>
        <end position="233"/>
    </location>
</feature>
<dbReference type="InterPro" id="IPR013103">
    <property type="entry name" value="RVT_2"/>
</dbReference>
<evidence type="ECO:0000256" key="2">
    <source>
        <dbReference type="PROSITE-ProRule" id="PRU00047"/>
    </source>
</evidence>
<dbReference type="Pfam" id="PF00098">
    <property type="entry name" value="zf-CCHC"/>
    <property type="match status" value="1"/>
</dbReference>
<dbReference type="Pfam" id="PF07727">
    <property type="entry name" value="RVT_2"/>
    <property type="match status" value="1"/>
</dbReference>
<dbReference type="Pfam" id="PF13976">
    <property type="entry name" value="gag_pre-integrs"/>
    <property type="match status" value="1"/>
</dbReference>
<evidence type="ECO:0000313" key="5">
    <source>
        <dbReference type="EMBL" id="SPC93790.1"/>
    </source>
</evidence>